<evidence type="ECO:0000256" key="6">
    <source>
        <dbReference type="ARBA" id="ARBA00023098"/>
    </source>
</evidence>
<sequence length="642" mass="68211">MTINVKAYANADDVLIAWQPDTWPNDWVGFQLERRNNITQQTTVLSNRIPPKPGEKPVADGGISSTQSPFRRCIWTDHSVVDTDNVSYRVTAMKNGANGTFTTDPASVTAWTAPVVASGDAGGGLSAYFNRGTLMSQIVSRFVHGDTSDDALRNFVKGLSDPANQARRYLSGDALHEILAFLHDADLRGSQVHAAIYEMNDEELVGALKPFGSRGNVLLGNGSATKPNIAGELSSAGLTVKHRDLSNAGRSSPSVHNKFVVESDAHGNAIRVLTGSTNWTTTGLCTQLNNVLIIENAAIAKRYLDQWGKLVAAGNAMPPALKASNSNPTSDSDISVYFAASNGEAEFKPVLDLIKNAKDGALFLMFMPGQSPLLSALLDRAQQNDVYVRGVVSTMMASKNGNIVSVGGQVVKSGAPAQSFHDDVQLPHNVNATNEPSWADVEFSVSQIRNAGMIAIVHSKTIVIDPFSDDCAVITGSHNFSVAASEKNDENLVIIRGNKKLAQAYALHINGVYDHYSWRGYLGSGGNADQIYSLDGWKPGGGKEQELDFWMEEPVPPRPTRAGGGGSASGGAAHQAGAGGGTVKKKAVKKAPKKVAAAKRTAKASVKKSAKKSVKKAKAKTPAKAKAKKTKKAKAKKAKAKK</sequence>
<comment type="similarity">
    <text evidence="2">Belongs to the phospholipase D family.</text>
</comment>
<feature type="domain" description="Phospholipase D-like" evidence="8">
    <location>
        <begin position="190"/>
        <end position="305"/>
    </location>
</feature>
<evidence type="ECO:0000313" key="9">
    <source>
        <dbReference type="EMBL" id="TWB91294.1"/>
    </source>
</evidence>
<gene>
    <name evidence="9" type="ORF">FBZ93_113163</name>
</gene>
<name>A0A560LA20_9BRAD</name>
<evidence type="ECO:0000256" key="4">
    <source>
        <dbReference type="ARBA" id="ARBA00022801"/>
    </source>
</evidence>
<comment type="catalytic activity">
    <reaction evidence="1">
        <text>a 1,2-diacyl-sn-glycero-3-phosphocholine + H2O = a 1,2-diacyl-sn-glycero-3-phosphate + choline + H(+)</text>
        <dbReference type="Rhea" id="RHEA:14445"/>
        <dbReference type="ChEBI" id="CHEBI:15354"/>
        <dbReference type="ChEBI" id="CHEBI:15377"/>
        <dbReference type="ChEBI" id="CHEBI:15378"/>
        <dbReference type="ChEBI" id="CHEBI:57643"/>
        <dbReference type="ChEBI" id="CHEBI:58608"/>
        <dbReference type="EC" id="3.1.4.4"/>
    </reaction>
</comment>
<dbReference type="GO" id="GO:0004630">
    <property type="term" value="F:phospholipase D activity"/>
    <property type="evidence" value="ECO:0007669"/>
    <property type="project" value="UniProtKB-EC"/>
</dbReference>
<keyword evidence="6" id="KW-0443">Lipid metabolism</keyword>
<dbReference type="Gene3D" id="3.30.870.10">
    <property type="entry name" value="Endonuclease Chain A"/>
    <property type="match status" value="2"/>
</dbReference>
<evidence type="ECO:0000256" key="7">
    <source>
        <dbReference type="SAM" id="MobiDB-lite"/>
    </source>
</evidence>
<feature type="region of interest" description="Disordered" evidence="7">
    <location>
        <begin position="553"/>
        <end position="642"/>
    </location>
</feature>
<evidence type="ECO:0000313" key="10">
    <source>
        <dbReference type="Proteomes" id="UP000321304"/>
    </source>
</evidence>
<keyword evidence="5" id="KW-0442">Lipid degradation</keyword>
<feature type="region of interest" description="Disordered" evidence="7">
    <location>
        <begin position="46"/>
        <end position="65"/>
    </location>
</feature>
<dbReference type="EMBL" id="VITY01000013">
    <property type="protein sequence ID" value="TWB91294.1"/>
    <property type="molecule type" value="Genomic_DNA"/>
</dbReference>
<dbReference type="InterPro" id="IPR051406">
    <property type="entry name" value="PLD_domain"/>
</dbReference>
<accession>A0A560LA20</accession>
<feature type="domain" description="Phospholipase D-like" evidence="8">
    <location>
        <begin position="351"/>
        <end position="506"/>
    </location>
</feature>
<evidence type="ECO:0000256" key="5">
    <source>
        <dbReference type="ARBA" id="ARBA00022963"/>
    </source>
</evidence>
<evidence type="ECO:0000259" key="8">
    <source>
        <dbReference type="Pfam" id="PF13091"/>
    </source>
</evidence>
<proteinExistence type="inferred from homology"/>
<feature type="compositionally biased region" description="Basic residues" evidence="7">
    <location>
        <begin position="583"/>
        <end position="642"/>
    </location>
</feature>
<dbReference type="PANTHER" id="PTHR43856:SF1">
    <property type="entry name" value="MITOCHONDRIAL CARDIOLIPIN HYDROLASE"/>
    <property type="match status" value="1"/>
</dbReference>
<dbReference type="Pfam" id="PF13091">
    <property type="entry name" value="PLDc_2"/>
    <property type="match status" value="2"/>
</dbReference>
<protein>
    <recommendedName>
        <fullName evidence="3">phospholipase D</fullName>
        <ecNumber evidence="3">3.1.4.4</ecNumber>
    </recommendedName>
</protein>
<dbReference type="InterPro" id="IPR025202">
    <property type="entry name" value="PLD-like_dom"/>
</dbReference>
<dbReference type="CDD" id="cd09172">
    <property type="entry name" value="PLDc_Nuc_like_unchar1_1"/>
    <property type="match status" value="1"/>
</dbReference>
<dbReference type="EC" id="3.1.4.4" evidence="3"/>
<dbReference type="Proteomes" id="UP000321304">
    <property type="component" value="Unassembled WGS sequence"/>
</dbReference>
<evidence type="ECO:0000256" key="3">
    <source>
        <dbReference type="ARBA" id="ARBA00012027"/>
    </source>
</evidence>
<dbReference type="RefSeq" id="WP_146991127.1">
    <property type="nucleotide sequence ID" value="NZ_VITY01000013.1"/>
</dbReference>
<organism evidence="9 10">
    <name type="scientific">Bradyrhizobium macuxiense</name>
    <dbReference type="NCBI Taxonomy" id="1755647"/>
    <lineage>
        <taxon>Bacteria</taxon>
        <taxon>Pseudomonadati</taxon>
        <taxon>Pseudomonadota</taxon>
        <taxon>Alphaproteobacteria</taxon>
        <taxon>Hyphomicrobiales</taxon>
        <taxon>Nitrobacteraceae</taxon>
        <taxon>Bradyrhizobium</taxon>
    </lineage>
</organism>
<dbReference type="CDD" id="cd09173">
    <property type="entry name" value="PLDc_Nuc_like_unchar1_2"/>
    <property type="match status" value="1"/>
</dbReference>
<keyword evidence="4" id="KW-0378">Hydrolase</keyword>
<dbReference type="PANTHER" id="PTHR43856">
    <property type="entry name" value="CARDIOLIPIN HYDROLASE"/>
    <property type="match status" value="1"/>
</dbReference>
<keyword evidence="10" id="KW-1185">Reference proteome</keyword>
<dbReference type="OrthoDB" id="9789376at2"/>
<evidence type="ECO:0000256" key="2">
    <source>
        <dbReference type="ARBA" id="ARBA00008664"/>
    </source>
</evidence>
<dbReference type="GO" id="GO:0016042">
    <property type="term" value="P:lipid catabolic process"/>
    <property type="evidence" value="ECO:0007669"/>
    <property type="project" value="UniProtKB-KW"/>
</dbReference>
<dbReference type="SUPFAM" id="SSF56024">
    <property type="entry name" value="Phospholipase D/nuclease"/>
    <property type="match status" value="2"/>
</dbReference>
<comment type="caution">
    <text evidence="9">The sequence shown here is derived from an EMBL/GenBank/DDBJ whole genome shotgun (WGS) entry which is preliminary data.</text>
</comment>
<evidence type="ECO:0000256" key="1">
    <source>
        <dbReference type="ARBA" id="ARBA00000798"/>
    </source>
</evidence>
<dbReference type="GO" id="GO:0016891">
    <property type="term" value="F:RNA endonuclease activity producing 5'-phosphomonoesters, hydrolytic mechanism"/>
    <property type="evidence" value="ECO:0007669"/>
    <property type="project" value="TreeGrafter"/>
</dbReference>
<dbReference type="AlphaFoldDB" id="A0A560LA20"/>
<reference evidence="9 10" key="1">
    <citation type="submission" date="2019-06" db="EMBL/GenBank/DDBJ databases">
        <title>Genomic Encyclopedia of Type Strains, Phase IV (KMG-V): Genome sequencing to study the core and pangenomes of soil and plant-associated prokaryotes.</title>
        <authorList>
            <person name="Whitman W."/>
        </authorList>
    </citation>
    <scope>NUCLEOTIDE SEQUENCE [LARGE SCALE GENOMIC DNA]</scope>
    <source>
        <strain evidence="9 10">BR 10355</strain>
    </source>
</reference>